<dbReference type="RefSeq" id="WP_328963263.1">
    <property type="nucleotide sequence ID" value="NZ_CP108090.1"/>
</dbReference>
<keyword evidence="3" id="KW-0804">Transcription</keyword>
<evidence type="ECO:0000256" key="3">
    <source>
        <dbReference type="ARBA" id="ARBA00023163"/>
    </source>
</evidence>
<dbReference type="SUPFAM" id="SSF46785">
    <property type="entry name" value="Winged helix' DNA-binding domain"/>
    <property type="match status" value="1"/>
</dbReference>
<dbReference type="Gene3D" id="2.60.120.10">
    <property type="entry name" value="Jelly Rolls"/>
    <property type="match status" value="1"/>
</dbReference>
<evidence type="ECO:0000256" key="2">
    <source>
        <dbReference type="ARBA" id="ARBA00023125"/>
    </source>
</evidence>
<dbReference type="InterPro" id="IPR012318">
    <property type="entry name" value="HTH_CRP"/>
</dbReference>
<gene>
    <name evidence="6" type="ORF">OG517_25585</name>
</gene>
<feature type="domain" description="Cyclic nucleotide-binding" evidence="4">
    <location>
        <begin position="7"/>
        <end position="127"/>
    </location>
</feature>
<dbReference type="PANTHER" id="PTHR24567">
    <property type="entry name" value="CRP FAMILY TRANSCRIPTIONAL REGULATORY PROTEIN"/>
    <property type="match status" value="1"/>
</dbReference>
<dbReference type="Proteomes" id="UP001432039">
    <property type="component" value="Chromosome"/>
</dbReference>
<dbReference type="InterPro" id="IPR018490">
    <property type="entry name" value="cNMP-bd_dom_sf"/>
</dbReference>
<dbReference type="EMBL" id="CP108090">
    <property type="protein sequence ID" value="WUQ14515.1"/>
    <property type="molecule type" value="Genomic_DNA"/>
</dbReference>
<proteinExistence type="predicted"/>
<sequence length="227" mass="24173">MTGKSDLWEALAGEHAAALRDLGVQVRYAPGDVILREHEPSTHAILLQEGTAKVVVSAETGHEVILGLREGPDIVGEMAALDGRPRSASVIAKTDVTTTIVTAAQLNEFLDAHPEVLRTLVRILTARLRQSDQARLEMASQTVLQRIASQLATLAEQLDTSPESPDLGSPALPLTQGELAAMVGASREAVTKALHLLRRQGVVTTSRSRIAIIDLPVLRLLAAGNTP</sequence>
<dbReference type="PRINTS" id="PR00034">
    <property type="entry name" value="HTHCRP"/>
</dbReference>
<dbReference type="InterPro" id="IPR014710">
    <property type="entry name" value="RmlC-like_jellyroll"/>
</dbReference>
<dbReference type="PROSITE" id="PS51063">
    <property type="entry name" value="HTH_CRP_2"/>
    <property type="match status" value="1"/>
</dbReference>
<evidence type="ECO:0000259" key="5">
    <source>
        <dbReference type="PROSITE" id="PS51063"/>
    </source>
</evidence>
<reference evidence="6" key="1">
    <citation type="submission" date="2022-10" db="EMBL/GenBank/DDBJ databases">
        <title>The complete genomes of actinobacterial strains from the NBC collection.</title>
        <authorList>
            <person name="Joergensen T.S."/>
            <person name="Alvarez Arevalo M."/>
            <person name="Sterndorff E.B."/>
            <person name="Faurdal D."/>
            <person name="Vuksanovic O."/>
            <person name="Mourched A.-S."/>
            <person name="Charusanti P."/>
            <person name="Shaw S."/>
            <person name="Blin K."/>
            <person name="Weber T."/>
        </authorList>
    </citation>
    <scope>NUCLEOTIDE SEQUENCE</scope>
    <source>
        <strain evidence="6">NBC_00248</strain>
    </source>
</reference>
<feature type="domain" description="HTH crp-type" evidence="5">
    <location>
        <begin position="141"/>
        <end position="216"/>
    </location>
</feature>
<dbReference type="PANTHER" id="PTHR24567:SF74">
    <property type="entry name" value="HTH-TYPE TRANSCRIPTIONAL REGULATOR ARCR"/>
    <property type="match status" value="1"/>
</dbReference>
<keyword evidence="7" id="KW-1185">Reference proteome</keyword>
<evidence type="ECO:0000313" key="7">
    <source>
        <dbReference type="Proteomes" id="UP001432039"/>
    </source>
</evidence>
<dbReference type="Pfam" id="PF00027">
    <property type="entry name" value="cNMP_binding"/>
    <property type="match status" value="1"/>
</dbReference>
<dbReference type="InterPro" id="IPR000595">
    <property type="entry name" value="cNMP-bd_dom"/>
</dbReference>
<dbReference type="Pfam" id="PF13545">
    <property type="entry name" value="HTH_Crp_2"/>
    <property type="match status" value="1"/>
</dbReference>
<dbReference type="PROSITE" id="PS50042">
    <property type="entry name" value="CNMP_BINDING_3"/>
    <property type="match status" value="1"/>
</dbReference>
<evidence type="ECO:0000259" key="4">
    <source>
        <dbReference type="PROSITE" id="PS50042"/>
    </source>
</evidence>
<evidence type="ECO:0000313" key="6">
    <source>
        <dbReference type="EMBL" id="WUQ14515.1"/>
    </source>
</evidence>
<keyword evidence="1" id="KW-0805">Transcription regulation</keyword>
<dbReference type="SUPFAM" id="SSF51206">
    <property type="entry name" value="cAMP-binding domain-like"/>
    <property type="match status" value="1"/>
</dbReference>
<protein>
    <submittedName>
        <fullName evidence="6">Crp/Fnr family transcriptional regulator</fullName>
    </submittedName>
</protein>
<dbReference type="SMART" id="SM00419">
    <property type="entry name" value="HTH_CRP"/>
    <property type="match status" value="1"/>
</dbReference>
<name>A0ABZ1TF76_STRVG</name>
<dbReference type="InterPro" id="IPR036390">
    <property type="entry name" value="WH_DNA-bd_sf"/>
</dbReference>
<organism evidence="6 7">
    <name type="scientific">Streptomyces virginiae</name>
    <name type="common">Streptomyces cinnamonensis</name>
    <dbReference type="NCBI Taxonomy" id="1961"/>
    <lineage>
        <taxon>Bacteria</taxon>
        <taxon>Bacillati</taxon>
        <taxon>Actinomycetota</taxon>
        <taxon>Actinomycetes</taxon>
        <taxon>Kitasatosporales</taxon>
        <taxon>Streptomycetaceae</taxon>
        <taxon>Streptomyces</taxon>
    </lineage>
</organism>
<dbReference type="CDD" id="cd00038">
    <property type="entry name" value="CAP_ED"/>
    <property type="match status" value="1"/>
</dbReference>
<accession>A0ABZ1TF76</accession>
<dbReference type="InterPro" id="IPR050397">
    <property type="entry name" value="Env_Response_Regulators"/>
</dbReference>
<keyword evidence="2" id="KW-0238">DNA-binding</keyword>
<evidence type="ECO:0000256" key="1">
    <source>
        <dbReference type="ARBA" id="ARBA00023015"/>
    </source>
</evidence>
<dbReference type="SMART" id="SM00100">
    <property type="entry name" value="cNMP"/>
    <property type="match status" value="1"/>
</dbReference>